<gene>
    <name evidence="7" type="primary">echt A</name>
</gene>
<evidence type="ECO:0000256" key="6">
    <source>
        <dbReference type="SAM" id="SignalP"/>
    </source>
</evidence>
<reference evidence="7" key="1">
    <citation type="submission" date="2009-08" db="EMBL/GenBank/DDBJ databases">
        <title>Cloning of complementary and genomic DNAs encoding echotoxins, proteinaceous toxins from the salivary gland of marine gastropod Monoplex echo.</title>
        <authorList>
            <person name="Gunji K."/>
            <person name="Ishizaki S."/>
            <person name="Shiomi K."/>
        </authorList>
    </citation>
    <scope>NUCLEOTIDE SEQUENCE</scope>
</reference>
<organism evidence="7">
    <name type="scientific">Monoplex parthenopeus</name>
    <name type="common">Giant triton</name>
    <name type="synonym">Monoplex echo</name>
    <dbReference type="NCBI Taxonomy" id="230564"/>
    <lineage>
        <taxon>Eukaryota</taxon>
        <taxon>Metazoa</taxon>
        <taxon>Spiralia</taxon>
        <taxon>Lophotrochozoa</taxon>
        <taxon>Mollusca</taxon>
        <taxon>Gastropoda</taxon>
        <taxon>Caenogastropoda</taxon>
        <taxon>Littorinimorpha</taxon>
        <taxon>Tonnoidea</taxon>
        <taxon>Ranellidae</taxon>
        <taxon>Monoplex</taxon>
    </lineage>
</organism>
<dbReference type="InterPro" id="IPR015926">
    <property type="entry name" value="Cytolysin/lectin"/>
</dbReference>
<accession>D3KVQ7</accession>
<dbReference type="GO" id="GO:0044218">
    <property type="term" value="C:other organism cell membrane"/>
    <property type="evidence" value="ECO:0007669"/>
    <property type="project" value="UniProtKB-KW"/>
</dbReference>
<evidence type="ECO:0000313" key="7">
    <source>
        <dbReference type="EMBL" id="BAI78310.1"/>
    </source>
</evidence>
<proteinExistence type="evidence at transcript level"/>
<dbReference type="InterPro" id="IPR050677">
    <property type="entry name" value="Actinoporin_PFT"/>
</dbReference>
<dbReference type="SUPFAM" id="SSF63724">
    <property type="entry name" value="Cytolysin/lectin"/>
    <property type="match status" value="1"/>
</dbReference>
<dbReference type="GO" id="GO:0042151">
    <property type="term" value="C:nematocyst"/>
    <property type="evidence" value="ECO:0007669"/>
    <property type="project" value="UniProtKB-SubCell"/>
</dbReference>
<comment type="subcellular location">
    <subcellularLocation>
        <location evidence="2">Nematocyst</location>
    </subcellularLocation>
    <subcellularLocation>
        <location evidence="1">Target cell membrane</location>
    </subcellularLocation>
</comment>
<evidence type="ECO:0000256" key="5">
    <source>
        <dbReference type="ARBA" id="ARBA00023331"/>
    </source>
</evidence>
<keyword evidence="3" id="KW-1052">Target cell membrane</keyword>
<dbReference type="Gene3D" id="2.60.270.20">
    <property type="entry name" value="Cytolysin/lectin"/>
    <property type="match status" value="1"/>
</dbReference>
<feature type="signal peptide" evidence="6">
    <location>
        <begin position="1"/>
        <end position="30"/>
    </location>
</feature>
<name>D3KVQ7_MONPT</name>
<dbReference type="PANTHER" id="PTHR40388:SF1">
    <property type="entry name" value="BRYOPORIN"/>
    <property type="match status" value="1"/>
</dbReference>
<keyword evidence="4" id="KW-0472">Membrane</keyword>
<keyword evidence="4" id="KW-1053">Target membrane</keyword>
<dbReference type="PANTHER" id="PTHR40388">
    <property type="entry name" value="BRYOPORIN"/>
    <property type="match status" value="1"/>
</dbReference>
<evidence type="ECO:0000256" key="4">
    <source>
        <dbReference type="ARBA" id="ARBA00023298"/>
    </source>
</evidence>
<feature type="chain" id="PRO_5003047158" evidence="6">
    <location>
        <begin position="31"/>
        <end position="279"/>
    </location>
</feature>
<sequence length="279" mass="30641">MKSRTSTWSTMLKMVVLVMVLISQSHPVESSVASIITALKNLPAKTLASAVNSALSTGASVASAAQAVTSSGYSVTCIIEVENWTKHLMSRPEIQIANSGGLLTLASNIMPATAQAFATRKPAGLASGVYGTVSWVLGQTNRRVVVMWSAPYNFDFYSNWMGVGMTKAGVSVPSSRSAWFDQMYYRGSSSDLSFVRGEYYYHVNPIYWKNNEWEVEGSMTNVHNARVRVMVKPMNTMDLASSILSKLEALTSSGRKRAIQQELARRALEERNAWEEGKM</sequence>
<evidence type="ECO:0000256" key="1">
    <source>
        <dbReference type="ARBA" id="ARBA00004175"/>
    </source>
</evidence>
<keyword evidence="5" id="KW-0166">Nematocyst</keyword>
<protein>
    <submittedName>
        <fullName evidence="7">Echotoxin A</fullName>
    </submittedName>
</protein>
<dbReference type="EMBL" id="AB519145">
    <property type="protein sequence ID" value="BAI78310.1"/>
    <property type="molecule type" value="mRNA"/>
</dbReference>
<keyword evidence="6" id="KW-0732">Signal</keyword>
<evidence type="ECO:0000256" key="3">
    <source>
        <dbReference type="ARBA" id="ARBA00022537"/>
    </source>
</evidence>
<dbReference type="AlphaFoldDB" id="D3KVQ7"/>
<evidence type="ECO:0000256" key="2">
    <source>
        <dbReference type="ARBA" id="ARBA00004532"/>
    </source>
</evidence>